<dbReference type="EMBL" id="CAIIXF020000011">
    <property type="protein sequence ID" value="CAH1799360.1"/>
    <property type="molecule type" value="Genomic_DNA"/>
</dbReference>
<keyword evidence="4" id="KW-0479">Metal-binding</keyword>
<evidence type="ECO:0000256" key="2">
    <source>
        <dbReference type="ARBA" id="ARBA00022679"/>
    </source>
</evidence>
<dbReference type="OrthoDB" id="261426at2759"/>
<dbReference type="PIRSF" id="PIRSF037505">
    <property type="entry name" value="Betaine_HMT"/>
    <property type="match status" value="1"/>
</dbReference>
<reference evidence="5" key="1">
    <citation type="submission" date="2022-03" db="EMBL/GenBank/DDBJ databases">
        <authorList>
            <person name="Martin C."/>
        </authorList>
    </citation>
    <scope>NUCLEOTIDE SEQUENCE</scope>
</reference>
<dbReference type="AlphaFoldDB" id="A0A8J1TCQ1"/>
<dbReference type="GO" id="GO:0009086">
    <property type="term" value="P:methionine biosynthetic process"/>
    <property type="evidence" value="ECO:0007669"/>
    <property type="project" value="InterPro"/>
</dbReference>
<dbReference type="GO" id="GO:0032259">
    <property type="term" value="P:methylation"/>
    <property type="evidence" value="ECO:0007669"/>
    <property type="project" value="UniProtKB-KW"/>
</dbReference>
<dbReference type="InterPro" id="IPR003726">
    <property type="entry name" value="HCY_dom"/>
</dbReference>
<keyword evidence="4" id="KW-0862">Zinc</keyword>
<keyword evidence="2" id="KW-0808">Transferase</keyword>
<feature type="binding site" evidence="4">
    <location>
        <position position="294"/>
    </location>
    <ligand>
        <name>Zn(2+)</name>
        <dbReference type="ChEBI" id="CHEBI:29105"/>
    </ligand>
</feature>
<dbReference type="InterPro" id="IPR036589">
    <property type="entry name" value="HCY_dom_sf"/>
</dbReference>
<dbReference type="GO" id="GO:0008270">
    <property type="term" value="F:zinc ion binding"/>
    <property type="evidence" value="ECO:0007669"/>
    <property type="project" value="InterPro"/>
</dbReference>
<evidence type="ECO:0000256" key="3">
    <source>
        <dbReference type="ARBA" id="ARBA00034478"/>
    </source>
</evidence>
<dbReference type="SUPFAM" id="SSF82282">
    <property type="entry name" value="Homocysteine S-methyltransferase"/>
    <property type="match status" value="1"/>
</dbReference>
<evidence type="ECO:0000256" key="1">
    <source>
        <dbReference type="ARBA" id="ARBA00022603"/>
    </source>
</evidence>
<feature type="binding site" evidence="4">
    <location>
        <position position="295"/>
    </location>
    <ligand>
        <name>Zn(2+)</name>
        <dbReference type="ChEBI" id="CHEBI:29105"/>
    </ligand>
</feature>
<evidence type="ECO:0000256" key="4">
    <source>
        <dbReference type="PIRSR" id="PIRSR037505-2"/>
    </source>
</evidence>
<proteinExistence type="predicted"/>
<evidence type="ECO:0000313" key="5">
    <source>
        <dbReference type="EMBL" id="CAH1799360.1"/>
    </source>
</evidence>
<keyword evidence="1" id="KW-0489">Methyltransferase</keyword>
<evidence type="ECO:0000313" key="6">
    <source>
        <dbReference type="Proteomes" id="UP000749559"/>
    </source>
</evidence>
<keyword evidence="6" id="KW-1185">Reference proteome</keyword>
<dbReference type="PANTHER" id="PTHR11103:SF18">
    <property type="entry name" value="SLR1189 PROTEIN"/>
    <property type="match status" value="1"/>
</dbReference>
<comment type="pathway">
    <text evidence="3">Amino-acid biosynthesis; L-methionine biosynthesis via de novo pathway.</text>
</comment>
<comment type="caution">
    <text evidence="5">The sequence shown here is derived from an EMBL/GenBank/DDBJ whole genome shotgun (WGS) entry which is preliminary data.</text>
</comment>
<dbReference type="InterPro" id="IPR017226">
    <property type="entry name" value="BHMT-like"/>
</dbReference>
<gene>
    <name evidence="5" type="ORF">OFUS_LOCUS23377</name>
</gene>
<dbReference type="UniPathway" id="UPA00051">
    <property type="reaction ID" value="UER00083"/>
</dbReference>
<feature type="binding site" evidence="4">
    <location>
        <position position="211"/>
    </location>
    <ligand>
        <name>Zn(2+)</name>
        <dbReference type="ChEBI" id="CHEBI:29105"/>
    </ligand>
</feature>
<sequence>MVKGLVERLKAGETLVVAEGYLFEFERRGYLKAGAFVPEVVIEHPELVRQVHEEYVHAGSDVVLAFTYYGHREKLRVIGREDELEKMNKAALKIAREVADKTGTLMAGNLSNSCVYNPKDPETIEVTRNMFKEQIEWAVEGGADFIVAETYGMYAEAKLALDCILEYGNGLPAVITMSAHVDDTTTVDGLPLPESIKKLEDAGAAVVGINCARGPETIMPVLREIRKLCKGPIAALPVCYRTSKENPTMQSLKDPDTGKMAFPYNLDAWFNSRTQIDKFGKDCLELGIQYAGLCCGNCAHYTRSLAEVVGKTPPSSRYSPDMSQHFVFGRGKDLKYRHEYNNIKDRIGTDAEYAD</sequence>
<dbReference type="Pfam" id="PF02574">
    <property type="entry name" value="S-methyl_trans"/>
    <property type="match status" value="1"/>
</dbReference>
<dbReference type="Proteomes" id="UP000749559">
    <property type="component" value="Unassembled WGS sequence"/>
</dbReference>
<dbReference type="PANTHER" id="PTHR11103">
    <property type="entry name" value="SLR1189 PROTEIN"/>
    <property type="match status" value="1"/>
</dbReference>
<accession>A0A8J1TCQ1</accession>
<dbReference type="PROSITE" id="PS50970">
    <property type="entry name" value="HCY"/>
    <property type="match status" value="1"/>
</dbReference>
<dbReference type="Gene3D" id="3.20.20.330">
    <property type="entry name" value="Homocysteine-binding-like domain"/>
    <property type="match status" value="1"/>
</dbReference>
<organism evidence="5 6">
    <name type="scientific">Owenia fusiformis</name>
    <name type="common">Polychaete worm</name>
    <dbReference type="NCBI Taxonomy" id="6347"/>
    <lineage>
        <taxon>Eukaryota</taxon>
        <taxon>Metazoa</taxon>
        <taxon>Spiralia</taxon>
        <taxon>Lophotrochozoa</taxon>
        <taxon>Annelida</taxon>
        <taxon>Polychaeta</taxon>
        <taxon>Sedentaria</taxon>
        <taxon>Canalipalpata</taxon>
        <taxon>Sabellida</taxon>
        <taxon>Oweniida</taxon>
        <taxon>Oweniidae</taxon>
        <taxon>Owenia</taxon>
    </lineage>
</organism>
<protein>
    <submittedName>
        <fullName evidence="5">Uncharacterized protein</fullName>
    </submittedName>
</protein>
<dbReference type="GO" id="GO:0008168">
    <property type="term" value="F:methyltransferase activity"/>
    <property type="evidence" value="ECO:0007669"/>
    <property type="project" value="UniProtKB-UniRule"/>
</dbReference>
<comment type="cofactor">
    <cofactor evidence="4">
        <name>Zn(2+)</name>
        <dbReference type="ChEBI" id="CHEBI:29105"/>
    </cofactor>
    <text evidence="4">Binds 1 zinc ion per subunit.</text>
</comment>
<name>A0A8J1TCQ1_OWEFU</name>